<name>A0AAW1P3J4_9CHLO</name>
<sequence length="155" mass="16763">MVEAFVIVFGVLLLSAVIFLMYHCCTKRRREERAAALAARSGEAVPDVEAPRPLAPILVGIFVSQPDGHIDVAVASNRSSSEWSAGPTESSKSLQHEAEPAAATTTAVAQPTELELPSRRPADADAPVRQQCTDYRCPAPDDPQDSRHQPPRLPR</sequence>
<keyword evidence="2" id="KW-1133">Transmembrane helix</keyword>
<feature type="compositionally biased region" description="Polar residues" evidence="1">
    <location>
        <begin position="77"/>
        <end position="93"/>
    </location>
</feature>
<proteinExistence type="predicted"/>
<dbReference type="AlphaFoldDB" id="A0AAW1P3J4"/>
<feature type="transmembrane region" description="Helical" evidence="2">
    <location>
        <begin position="6"/>
        <end position="25"/>
    </location>
</feature>
<dbReference type="EMBL" id="JALJOR010000018">
    <property type="protein sequence ID" value="KAK9804330.1"/>
    <property type="molecule type" value="Genomic_DNA"/>
</dbReference>
<evidence type="ECO:0000256" key="1">
    <source>
        <dbReference type="SAM" id="MobiDB-lite"/>
    </source>
</evidence>
<organism evidence="3 4">
    <name type="scientific">[Myrmecia] bisecta</name>
    <dbReference type="NCBI Taxonomy" id="41462"/>
    <lineage>
        <taxon>Eukaryota</taxon>
        <taxon>Viridiplantae</taxon>
        <taxon>Chlorophyta</taxon>
        <taxon>core chlorophytes</taxon>
        <taxon>Trebouxiophyceae</taxon>
        <taxon>Trebouxiales</taxon>
        <taxon>Trebouxiaceae</taxon>
        <taxon>Myrmecia</taxon>
    </lineage>
</organism>
<keyword evidence="2" id="KW-0812">Transmembrane</keyword>
<protein>
    <submittedName>
        <fullName evidence="3">Uncharacterized protein</fullName>
    </submittedName>
</protein>
<evidence type="ECO:0000256" key="2">
    <source>
        <dbReference type="SAM" id="Phobius"/>
    </source>
</evidence>
<feature type="compositionally biased region" description="Low complexity" evidence="1">
    <location>
        <begin position="100"/>
        <end position="113"/>
    </location>
</feature>
<evidence type="ECO:0000313" key="3">
    <source>
        <dbReference type="EMBL" id="KAK9804330.1"/>
    </source>
</evidence>
<evidence type="ECO:0000313" key="4">
    <source>
        <dbReference type="Proteomes" id="UP001489004"/>
    </source>
</evidence>
<gene>
    <name evidence="3" type="ORF">WJX72_007247</name>
</gene>
<accession>A0AAW1P3J4</accession>
<feature type="region of interest" description="Disordered" evidence="1">
    <location>
        <begin position="77"/>
        <end position="155"/>
    </location>
</feature>
<dbReference type="Proteomes" id="UP001489004">
    <property type="component" value="Unassembled WGS sequence"/>
</dbReference>
<reference evidence="3 4" key="1">
    <citation type="journal article" date="2024" name="Nat. Commun.">
        <title>Phylogenomics reveals the evolutionary origins of lichenization in chlorophyte algae.</title>
        <authorList>
            <person name="Puginier C."/>
            <person name="Libourel C."/>
            <person name="Otte J."/>
            <person name="Skaloud P."/>
            <person name="Haon M."/>
            <person name="Grisel S."/>
            <person name="Petersen M."/>
            <person name="Berrin J.G."/>
            <person name="Delaux P.M."/>
            <person name="Dal Grande F."/>
            <person name="Keller J."/>
        </authorList>
    </citation>
    <scope>NUCLEOTIDE SEQUENCE [LARGE SCALE GENOMIC DNA]</scope>
    <source>
        <strain evidence="3 4">SAG 2043</strain>
    </source>
</reference>
<comment type="caution">
    <text evidence="3">The sequence shown here is derived from an EMBL/GenBank/DDBJ whole genome shotgun (WGS) entry which is preliminary data.</text>
</comment>
<keyword evidence="2" id="KW-0472">Membrane</keyword>
<keyword evidence="4" id="KW-1185">Reference proteome</keyword>